<organism evidence="1 2">
    <name type="scientific">Aquincola agrisoli</name>
    <dbReference type="NCBI Taxonomy" id="3119538"/>
    <lineage>
        <taxon>Bacteria</taxon>
        <taxon>Pseudomonadati</taxon>
        <taxon>Pseudomonadota</taxon>
        <taxon>Betaproteobacteria</taxon>
        <taxon>Burkholderiales</taxon>
        <taxon>Sphaerotilaceae</taxon>
        <taxon>Aquincola</taxon>
    </lineage>
</organism>
<gene>
    <name evidence="1" type="ORF">V4F39_21960</name>
</gene>
<evidence type="ECO:0000313" key="1">
    <source>
        <dbReference type="EMBL" id="MEF7616596.1"/>
    </source>
</evidence>
<name>A0AAW9QH31_9BURK</name>
<accession>A0AAW9QH31</accession>
<evidence type="ECO:0000313" key="2">
    <source>
        <dbReference type="Proteomes" id="UP001336250"/>
    </source>
</evidence>
<dbReference type="EMBL" id="JAZIBG010000048">
    <property type="protein sequence ID" value="MEF7616596.1"/>
    <property type="molecule type" value="Genomic_DNA"/>
</dbReference>
<proteinExistence type="predicted"/>
<sequence length="41" mass="4604">MPWDEANFPASMRHLGAAARAKAKEWAQGHGLPVRDDDRPF</sequence>
<reference evidence="1 2" key="1">
    <citation type="submission" date="2024-02" db="EMBL/GenBank/DDBJ databases">
        <title>Genome sequence of Aquincola sp. MAHUQ-54.</title>
        <authorList>
            <person name="Huq M.A."/>
        </authorList>
    </citation>
    <scope>NUCLEOTIDE SEQUENCE [LARGE SCALE GENOMIC DNA]</scope>
    <source>
        <strain evidence="1 2">MAHUQ-54</strain>
    </source>
</reference>
<dbReference type="AlphaFoldDB" id="A0AAW9QH31"/>
<comment type="caution">
    <text evidence="1">The sequence shown here is derived from an EMBL/GenBank/DDBJ whole genome shotgun (WGS) entry which is preliminary data.</text>
</comment>
<protein>
    <submittedName>
        <fullName evidence="1">Uncharacterized protein</fullName>
    </submittedName>
</protein>
<dbReference type="Proteomes" id="UP001336250">
    <property type="component" value="Unassembled WGS sequence"/>
</dbReference>
<dbReference type="RefSeq" id="WP_332292134.1">
    <property type="nucleotide sequence ID" value="NZ_JAZIBG010000048.1"/>
</dbReference>
<keyword evidence="2" id="KW-1185">Reference proteome</keyword>